<reference evidence="2 3" key="1">
    <citation type="submission" date="2019-05" db="EMBL/GenBank/DDBJ databases">
        <title>Emergence of the Ug99 lineage of the wheat stem rust pathogen through somatic hybridization.</title>
        <authorList>
            <person name="Li F."/>
            <person name="Upadhyaya N.M."/>
            <person name="Sperschneider J."/>
            <person name="Matny O."/>
            <person name="Nguyen-Phuc H."/>
            <person name="Mago R."/>
            <person name="Raley C."/>
            <person name="Miller M.E."/>
            <person name="Silverstein K.A.T."/>
            <person name="Henningsen E."/>
            <person name="Hirsch C.D."/>
            <person name="Visser B."/>
            <person name="Pretorius Z.A."/>
            <person name="Steffenson B.J."/>
            <person name="Schwessinger B."/>
            <person name="Dodds P.N."/>
            <person name="Figueroa M."/>
        </authorList>
    </citation>
    <scope>NUCLEOTIDE SEQUENCE [LARGE SCALE GENOMIC DNA]</scope>
    <source>
        <strain evidence="2 3">Ug99</strain>
    </source>
</reference>
<dbReference type="Proteomes" id="UP000325313">
    <property type="component" value="Unassembled WGS sequence"/>
</dbReference>
<evidence type="ECO:0000256" key="1">
    <source>
        <dbReference type="SAM" id="Phobius"/>
    </source>
</evidence>
<keyword evidence="1" id="KW-0472">Membrane</keyword>
<gene>
    <name evidence="2" type="ORF">PGTUg99_006128</name>
</gene>
<evidence type="ECO:0000313" key="3">
    <source>
        <dbReference type="Proteomes" id="UP000325313"/>
    </source>
</evidence>
<comment type="caution">
    <text evidence="2">The sequence shown here is derived from an EMBL/GenBank/DDBJ whole genome shotgun (WGS) entry which is preliminary data.</text>
</comment>
<keyword evidence="1" id="KW-1133">Transmembrane helix</keyword>
<dbReference type="AlphaFoldDB" id="A0A5B0SGA4"/>
<keyword evidence="1" id="KW-0812">Transmembrane</keyword>
<protein>
    <submittedName>
        <fullName evidence="2">Uncharacterized protein</fullName>
    </submittedName>
</protein>
<proteinExistence type="predicted"/>
<name>A0A5B0SGA4_PUCGR</name>
<evidence type="ECO:0000313" key="2">
    <source>
        <dbReference type="EMBL" id="KAA1136882.1"/>
    </source>
</evidence>
<organism evidence="2 3">
    <name type="scientific">Puccinia graminis f. sp. tritici</name>
    <dbReference type="NCBI Taxonomy" id="56615"/>
    <lineage>
        <taxon>Eukaryota</taxon>
        <taxon>Fungi</taxon>
        <taxon>Dikarya</taxon>
        <taxon>Basidiomycota</taxon>
        <taxon>Pucciniomycotina</taxon>
        <taxon>Pucciniomycetes</taxon>
        <taxon>Pucciniales</taxon>
        <taxon>Pucciniaceae</taxon>
        <taxon>Puccinia</taxon>
    </lineage>
</organism>
<feature type="transmembrane region" description="Helical" evidence="1">
    <location>
        <begin position="61"/>
        <end position="79"/>
    </location>
</feature>
<accession>A0A5B0SGA4</accession>
<dbReference type="EMBL" id="VDEP01000018">
    <property type="protein sequence ID" value="KAA1136882.1"/>
    <property type="molecule type" value="Genomic_DNA"/>
</dbReference>
<sequence>MSLETFSTLLNGSTLGIGSLGLTALTLPVDFTLVVVTSDLGLSDFVEFTESQSHSDGTTSGLLYCFFGFLAVDFTVLLGSERVPSDADTASE</sequence>